<dbReference type="GO" id="GO:0016787">
    <property type="term" value="F:hydrolase activity"/>
    <property type="evidence" value="ECO:0007669"/>
    <property type="project" value="UniProtKB-KW"/>
</dbReference>
<evidence type="ECO:0000256" key="1">
    <source>
        <dbReference type="ARBA" id="ARBA00006342"/>
    </source>
</evidence>
<evidence type="ECO:0000313" key="10">
    <source>
        <dbReference type="EMBL" id="TNJ40311.1"/>
    </source>
</evidence>
<keyword evidence="5" id="KW-0378">Hydrolase</keyword>
<keyword evidence="7" id="KW-0051">Antiviral defense</keyword>
<dbReference type="NCBIfam" id="TIGR02582">
    <property type="entry name" value="cas7_TM1809"/>
    <property type="match status" value="1"/>
</dbReference>
<dbReference type="AlphaFoldDB" id="A0A5C4SC23"/>
<keyword evidence="6" id="KW-0694">RNA-binding</keyword>
<dbReference type="InterPro" id="IPR013412">
    <property type="entry name" value="CRISPR-assoc_RAMP_Csm3"/>
</dbReference>
<dbReference type="OrthoDB" id="1063910at2"/>
<dbReference type="GO" id="GO:0004519">
    <property type="term" value="F:endonuclease activity"/>
    <property type="evidence" value="ECO:0007669"/>
    <property type="project" value="UniProtKB-KW"/>
</dbReference>
<dbReference type="EMBL" id="VDCH01000001">
    <property type="protein sequence ID" value="TNJ40311.1"/>
    <property type="molecule type" value="Genomic_DNA"/>
</dbReference>
<dbReference type="PANTHER" id="PTHR35579">
    <property type="entry name" value="CRISPR SYSTEM CMS ENDORIBONUCLEASE CSM3"/>
    <property type="match status" value="1"/>
</dbReference>
<evidence type="ECO:0000259" key="9">
    <source>
        <dbReference type="Pfam" id="PF03787"/>
    </source>
</evidence>
<comment type="caution">
    <text evidence="10">The sequence shown here is derived from an EMBL/GenBank/DDBJ whole genome shotgun (WGS) entry which is preliminary data.</text>
</comment>
<name>A0A5C4SC23_CHLTI</name>
<reference evidence="10 11" key="1">
    <citation type="submission" date="2019-05" db="EMBL/GenBank/DDBJ databases">
        <title>Draft Whole-Genome sequence of the green sulfur bacterium Chlorobaculum thiosulfatiphilum DSM 249.</title>
        <authorList>
            <person name="Meyer T.E."/>
            <person name="Kyndt J.A."/>
        </authorList>
    </citation>
    <scope>NUCLEOTIDE SEQUENCE [LARGE SCALE GENOMIC DNA]</scope>
    <source>
        <strain evidence="10 11">DSM 249</strain>
    </source>
</reference>
<dbReference type="GO" id="GO:0051607">
    <property type="term" value="P:defense response to virus"/>
    <property type="evidence" value="ECO:0007669"/>
    <property type="project" value="UniProtKB-KW"/>
</dbReference>
<evidence type="ECO:0000256" key="5">
    <source>
        <dbReference type="ARBA" id="ARBA00022801"/>
    </source>
</evidence>
<evidence type="ECO:0000313" key="11">
    <source>
        <dbReference type="Proteomes" id="UP000308271"/>
    </source>
</evidence>
<evidence type="ECO:0000256" key="4">
    <source>
        <dbReference type="ARBA" id="ARBA00022759"/>
    </source>
</evidence>
<gene>
    <name evidence="10" type="primary">csm3</name>
    <name evidence="10" type="ORF">FGF66_00690</name>
</gene>
<keyword evidence="4" id="KW-0255">Endonuclease</keyword>
<dbReference type="PANTHER" id="PTHR35579:SF3">
    <property type="entry name" value="CRISPR SYSTEM CMS ENDORIBONUCLEASE CSM3"/>
    <property type="match status" value="1"/>
</dbReference>
<evidence type="ECO:0000256" key="7">
    <source>
        <dbReference type="ARBA" id="ARBA00023118"/>
    </source>
</evidence>
<keyword evidence="11" id="KW-1185">Reference proteome</keyword>
<sequence length="241" mass="26867">MRLIGKVRLSGKIKAETGLHIGGSKTALDIGGIDLNVIKTAEGVPFIPGSSLKGKLRSILAREHGSEAISRPKGDEDKQKVYDDEIPVIKELFGTAGDKKDGCPSRIMVRDASLDKSLFDAQKLNGVFSELEMDYTESKWENTIVRKTGTAINPRPVERVPAGAQFDFEIIYNVFSEGKKKRLEHLNEITKALRILEDDYLGGQGSRGYGKISFKDVEFSYKTIKHYKNGNDWQELKGFEL</sequence>
<dbReference type="InterPro" id="IPR052216">
    <property type="entry name" value="CRISPR_Csm3_endoribonuclease"/>
</dbReference>
<dbReference type="GO" id="GO:0003723">
    <property type="term" value="F:RNA binding"/>
    <property type="evidence" value="ECO:0007669"/>
    <property type="project" value="UniProtKB-KW"/>
</dbReference>
<evidence type="ECO:0000256" key="2">
    <source>
        <dbReference type="ARBA" id="ARBA00022150"/>
    </source>
</evidence>
<feature type="domain" description="CRISPR type III-associated protein" evidence="9">
    <location>
        <begin position="12"/>
        <end position="212"/>
    </location>
</feature>
<keyword evidence="3" id="KW-0540">Nuclease</keyword>
<comment type="similarity">
    <text evidence="1">Belongs to the CRISPR-associated Csm3 family.</text>
</comment>
<proteinExistence type="inferred from homology"/>
<accession>A0A5C4SC23</accession>
<protein>
    <recommendedName>
        <fullName evidence="2">CRISPR system Cms endoribonuclease Csm3</fullName>
    </recommendedName>
    <alternativeName>
        <fullName evidence="8">CRISPR type III A-associated RAMP protein Csm3</fullName>
    </alternativeName>
</protein>
<dbReference type="Proteomes" id="UP000308271">
    <property type="component" value="Unassembled WGS sequence"/>
</dbReference>
<organism evidence="10 11">
    <name type="scientific">Chlorobaculum thiosulfatiphilum</name>
    <name type="common">Chlorobium limicola f.sp. thiosulfatophilum</name>
    <dbReference type="NCBI Taxonomy" id="115852"/>
    <lineage>
        <taxon>Bacteria</taxon>
        <taxon>Pseudomonadati</taxon>
        <taxon>Chlorobiota</taxon>
        <taxon>Chlorobiia</taxon>
        <taxon>Chlorobiales</taxon>
        <taxon>Chlorobiaceae</taxon>
        <taxon>Chlorobaculum</taxon>
    </lineage>
</organism>
<dbReference type="InterPro" id="IPR005537">
    <property type="entry name" value="RAMP_III_fam"/>
</dbReference>
<evidence type="ECO:0000256" key="3">
    <source>
        <dbReference type="ARBA" id="ARBA00022722"/>
    </source>
</evidence>
<evidence type="ECO:0000256" key="8">
    <source>
        <dbReference type="ARBA" id="ARBA00033183"/>
    </source>
</evidence>
<dbReference type="RefSeq" id="WP_139455783.1">
    <property type="nucleotide sequence ID" value="NZ_VDCH01000001.1"/>
</dbReference>
<dbReference type="Pfam" id="PF03787">
    <property type="entry name" value="RAMPs"/>
    <property type="match status" value="1"/>
</dbReference>
<evidence type="ECO:0000256" key="6">
    <source>
        <dbReference type="ARBA" id="ARBA00022884"/>
    </source>
</evidence>